<proteinExistence type="inferred from homology"/>
<dbReference type="InterPro" id="IPR006016">
    <property type="entry name" value="UspA"/>
</dbReference>
<feature type="domain" description="UspA" evidence="2">
    <location>
        <begin position="2"/>
        <end position="145"/>
    </location>
</feature>
<dbReference type="OrthoDB" id="9788959at2"/>
<dbReference type="AlphaFoldDB" id="A0A098LK72"/>
<sequence length="284" mass="32014">MEKLLLASDFSDSSNNALDFAKGIAAKAVSEVLIFNSAPLPVLEPTIPTFMMEEILEDQEYSAKEKLRESCDLVSSERYFDGSRVSCGYKFSSGVAVNEIAEVAQKENVELVVMGAYDNSITSKWIGSTTISTLDHVACPVLAVPTDAIFQGFQHIVYACGLRDYDHLAIDEVVNFAKIFNAKVTVLHVADPISLRLDIVLFDRLRKKVKATDEFGKVKFEMLVSEQRYDAIESFLSEEDVDMIALMKHSSSFFKRLFYKSMIDKSLYRVELPMFLLNEKNYKS</sequence>
<dbReference type="InterPro" id="IPR006015">
    <property type="entry name" value="Universal_stress_UspA"/>
</dbReference>
<dbReference type="Gene3D" id="3.40.50.620">
    <property type="entry name" value="HUPs"/>
    <property type="match status" value="2"/>
</dbReference>
<evidence type="ECO:0000256" key="1">
    <source>
        <dbReference type="ARBA" id="ARBA00008791"/>
    </source>
</evidence>
<dbReference type="Proteomes" id="UP000030185">
    <property type="component" value="Unassembled WGS sequence"/>
</dbReference>
<evidence type="ECO:0000313" key="4">
    <source>
        <dbReference type="Proteomes" id="UP000030185"/>
    </source>
</evidence>
<dbReference type="PRINTS" id="PR01438">
    <property type="entry name" value="UNVRSLSTRESS"/>
</dbReference>
<dbReference type="SUPFAM" id="SSF52402">
    <property type="entry name" value="Adenine nucleotide alpha hydrolases-like"/>
    <property type="match status" value="2"/>
</dbReference>
<dbReference type="CDD" id="cd00293">
    <property type="entry name" value="USP-like"/>
    <property type="match status" value="2"/>
</dbReference>
<dbReference type="RefSeq" id="WP_045466729.1">
    <property type="nucleotide sequence ID" value="NZ_BBLT01000008.1"/>
</dbReference>
<feature type="domain" description="UspA" evidence="2">
    <location>
        <begin position="153"/>
        <end position="274"/>
    </location>
</feature>
<reference evidence="3 4" key="1">
    <citation type="submission" date="2014-09" db="EMBL/GenBank/DDBJ databases">
        <title>Sporocytophaga myxococcoides PG-01 genome sequencing.</title>
        <authorList>
            <person name="Liu L."/>
            <person name="Gao P.J."/>
            <person name="Chen G.J."/>
            <person name="Wang L.S."/>
        </authorList>
    </citation>
    <scope>NUCLEOTIDE SEQUENCE [LARGE SCALE GENOMIC DNA]</scope>
    <source>
        <strain evidence="3 4">PG-01</strain>
    </source>
</reference>
<evidence type="ECO:0000313" key="3">
    <source>
        <dbReference type="EMBL" id="GAL86593.1"/>
    </source>
</evidence>
<accession>A0A098LK72</accession>
<name>A0A098LK72_9BACT</name>
<dbReference type="EMBL" id="BBLT01000008">
    <property type="protein sequence ID" value="GAL86593.1"/>
    <property type="molecule type" value="Genomic_DNA"/>
</dbReference>
<comment type="caution">
    <text evidence="3">The sequence shown here is derived from an EMBL/GenBank/DDBJ whole genome shotgun (WGS) entry which is preliminary data.</text>
</comment>
<dbReference type="PANTHER" id="PTHR46268:SF6">
    <property type="entry name" value="UNIVERSAL STRESS PROTEIN UP12"/>
    <property type="match status" value="1"/>
</dbReference>
<organism evidence="3 4">
    <name type="scientific">Sporocytophaga myxococcoides</name>
    <dbReference type="NCBI Taxonomy" id="153721"/>
    <lineage>
        <taxon>Bacteria</taxon>
        <taxon>Pseudomonadati</taxon>
        <taxon>Bacteroidota</taxon>
        <taxon>Cytophagia</taxon>
        <taxon>Cytophagales</taxon>
        <taxon>Cytophagaceae</taxon>
        <taxon>Sporocytophaga</taxon>
    </lineage>
</organism>
<protein>
    <submittedName>
        <fullName evidence="3">UspA domain-containing protein</fullName>
    </submittedName>
</protein>
<gene>
    <name evidence="3" type="ORF">MYP_3823</name>
</gene>
<dbReference type="InterPro" id="IPR014729">
    <property type="entry name" value="Rossmann-like_a/b/a_fold"/>
</dbReference>
<comment type="similarity">
    <text evidence="1">Belongs to the universal stress protein A family.</text>
</comment>
<evidence type="ECO:0000259" key="2">
    <source>
        <dbReference type="Pfam" id="PF00582"/>
    </source>
</evidence>
<dbReference type="PANTHER" id="PTHR46268">
    <property type="entry name" value="STRESS RESPONSE PROTEIN NHAX"/>
    <property type="match status" value="1"/>
</dbReference>
<dbReference type="Pfam" id="PF00582">
    <property type="entry name" value="Usp"/>
    <property type="match status" value="2"/>
</dbReference>
<dbReference type="STRING" id="153721.MYP_3823"/>
<keyword evidence="4" id="KW-1185">Reference proteome</keyword>
<dbReference type="eggNOG" id="COG0589">
    <property type="taxonomic scope" value="Bacteria"/>
</dbReference>